<accession>W4L599</accession>
<feature type="transmembrane region" description="Helical" evidence="1">
    <location>
        <begin position="107"/>
        <end position="131"/>
    </location>
</feature>
<keyword evidence="3" id="KW-1185">Reference proteome</keyword>
<proteinExistence type="predicted"/>
<evidence type="ECO:0000313" key="3">
    <source>
        <dbReference type="Proteomes" id="UP000019140"/>
    </source>
</evidence>
<organism evidence="2 3">
    <name type="scientific">Candidatus Entotheonella gemina</name>
    <dbReference type="NCBI Taxonomy" id="1429439"/>
    <lineage>
        <taxon>Bacteria</taxon>
        <taxon>Pseudomonadati</taxon>
        <taxon>Nitrospinota/Tectimicrobiota group</taxon>
        <taxon>Candidatus Tectimicrobiota</taxon>
        <taxon>Candidatus Entotheonellia</taxon>
        <taxon>Candidatus Entotheonellales</taxon>
        <taxon>Candidatus Entotheonellaceae</taxon>
        <taxon>Candidatus Entotheonella</taxon>
    </lineage>
</organism>
<dbReference type="EMBL" id="AZHX01002690">
    <property type="protein sequence ID" value="ETW93227.1"/>
    <property type="molecule type" value="Genomic_DNA"/>
</dbReference>
<evidence type="ECO:0000256" key="1">
    <source>
        <dbReference type="SAM" id="Phobius"/>
    </source>
</evidence>
<evidence type="ECO:0000313" key="2">
    <source>
        <dbReference type="EMBL" id="ETW93227.1"/>
    </source>
</evidence>
<keyword evidence="1" id="KW-0812">Transmembrane</keyword>
<keyword evidence="1" id="KW-1133">Transmembrane helix</keyword>
<keyword evidence="1" id="KW-0472">Membrane</keyword>
<protein>
    <submittedName>
        <fullName evidence="2">Uncharacterized protein</fullName>
    </submittedName>
</protein>
<reference evidence="2 3" key="1">
    <citation type="journal article" date="2014" name="Nature">
        <title>An environmental bacterial taxon with a large and distinct metabolic repertoire.</title>
        <authorList>
            <person name="Wilson M.C."/>
            <person name="Mori T."/>
            <person name="Ruckert C."/>
            <person name="Uria A.R."/>
            <person name="Helf M.J."/>
            <person name="Takada K."/>
            <person name="Gernert C."/>
            <person name="Steffens U.A."/>
            <person name="Heycke N."/>
            <person name="Schmitt S."/>
            <person name="Rinke C."/>
            <person name="Helfrich E.J."/>
            <person name="Brachmann A.O."/>
            <person name="Gurgui C."/>
            <person name="Wakimoto T."/>
            <person name="Kracht M."/>
            <person name="Crusemann M."/>
            <person name="Hentschel U."/>
            <person name="Abe I."/>
            <person name="Matsunaga S."/>
            <person name="Kalinowski J."/>
            <person name="Takeyama H."/>
            <person name="Piel J."/>
        </authorList>
    </citation>
    <scope>NUCLEOTIDE SEQUENCE [LARGE SCALE GENOMIC DNA]</scope>
    <source>
        <strain evidence="3">TSY2</strain>
    </source>
</reference>
<comment type="caution">
    <text evidence="2">The sequence shown here is derived from an EMBL/GenBank/DDBJ whole genome shotgun (WGS) entry which is preliminary data.</text>
</comment>
<sequence>MLQPIVAKTGEVSDFRVPGLGTIEVSIIQERDQEITRVSVDKLRGSRWAVTFFSKKELFRRKSSPKFNLEEIAGEIGIISKSDIDPVVLCQQIEAKLLGVTVNVPGIGLSFQGTFVVWTSLIIMLSLFIVLRNRTTLILEDPQLGGGEPWLIIDGQRGIEVWAARIWLVALLFAPWFLSGALILAYTSQLIADGATTSLWTDAVTAGFMFTLLLANGWLGLNSFSCLLQLREARKQYVDVSEKAPLPE</sequence>
<feature type="transmembrane region" description="Helical" evidence="1">
    <location>
        <begin position="206"/>
        <end position="228"/>
    </location>
</feature>
<dbReference type="AlphaFoldDB" id="W4L599"/>
<name>W4L599_9BACT</name>
<feature type="transmembrane region" description="Helical" evidence="1">
    <location>
        <begin position="166"/>
        <end position="186"/>
    </location>
</feature>
<dbReference type="Proteomes" id="UP000019140">
    <property type="component" value="Unassembled WGS sequence"/>
</dbReference>
<dbReference type="HOGENOM" id="CLU_1118560_0_0_7"/>
<gene>
    <name evidence="2" type="ORF">ETSY2_51785</name>
</gene>